<feature type="transmembrane region" description="Helical" evidence="1">
    <location>
        <begin position="17"/>
        <end position="34"/>
    </location>
</feature>
<dbReference type="Proteomes" id="UP000314294">
    <property type="component" value="Unassembled WGS sequence"/>
</dbReference>
<keyword evidence="1" id="KW-0472">Membrane</keyword>
<keyword evidence="1" id="KW-1133">Transmembrane helix</keyword>
<organism evidence="2 3">
    <name type="scientific">Liparis tanakae</name>
    <name type="common">Tanaka's snailfish</name>
    <dbReference type="NCBI Taxonomy" id="230148"/>
    <lineage>
        <taxon>Eukaryota</taxon>
        <taxon>Metazoa</taxon>
        <taxon>Chordata</taxon>
        <taxon>Craniata</taxon>
        <taxon>Vertebrata</taxon>
        <taxon>Euteleostomi</taxon>
        <taxon>Actinopterygii</taxon>
        <taxon>Neopterygii</taxon>
        <taxon>Teleostei</taxon>
        <taxon>Neoteleostei</taxon>
        <taxon>Acanthomorphata</taxon>
        <taxon>Eupercaria</taxon>
        <taxon>Perciformes</taxon>
        <taxon>Cottioidei</taxon>
        <taxon>Cottales</taxon>
        <taxon>Liparidae</taxon>
        <taxon>Liparis</taxon>
    </lineage>
</organism>
<keyword evidence="3" id="KW-1185">Reference proteome</keyword>
<evidence type="ECO:0000313" key="2">
    <source>
        <dbReference type="EMBL" id="TNN37794.1"/>
    </source>
</evidence>
<accession>A0A4Z2FAG6</accession>
<gene>
    <name evidence="2" type="ORF">EYF80_052043</name>
</gene>
<evidence type="ECO:0000313" key="3">
    <source>
        <dbReference type="Proteomes" id="UP000314294"/>
    </source>
</evidence>
<sequence>MATEADAYPTLAVLMKSFFWGGGLGVALSALTACRDEVKGLRRALTDCGRRGLDCVALGSLHGTFRISMEAEPLAPEGRFFKSSGQFFLEMLQKSMFT</sequence>
<evidence type="ECO:0000256" key="1">
    <source>
        <dbReference type="SAM" id="Phobius"/>
    </source>
</evidence>
<name>A0A4Z2FAG6_9TELE</name>
<dbReference type="AlphaFoldDB" id="A0A4Z2FAG6"/>
<keyword evidence="1" id="KW-0812">Transmembrane</keyword>
<protein>
    <submittedName>
        <fullName evidence="2">Uncharacterized protein</fullName>
    </submittedName>
</protein>
<reference evidence="2 3" key="1">
    <citation type="submission" date="2019-03" db="EMBL/GenBank/DDBJ databases">
        <title>First draft genome of Liparis tanakae, snailfish: a comprehensive survey of snailfish specific genes.</title>
        <authorList>
            <person name="Kim W."/>
            <person name="Song I."/>
            <person name="Jeong J.-H."/>
            <person name="Kim D."/>
            <person name="Kim S."/>
            <person name="Ryu S."/>
            <person name="Song J.Y."/>
            <person name="Lee S.K."/>
        </authorList>
    </citation>
    <scope>NUCLEOTIDE SEQUENCE [LARGE SCALE GENOMIC DNA]</scope>
    <source>
        <tissue evidence="2">Muscle</tissue>
    </source>
</reference>
<dbReference type="EMBL" id="SRLO01001440">
    <property type="protein sequence ID" value="TNN37794.1"/>
    <property type="molecule type" value="Genomic_DNA"/>
</dbReference>
<comment type="caution">
    <text evidence="2">The sequence shown here is derived from an EMBL/GenBank/DDBJ whole genome shotgun (WGS) entry which is preliminary data.</text>
</comment>
<proteinExistence type="predicted"/>